<comment type="caution">
    <text evidence="1">The sequence shown here is derived from an EMBL/GenBank/DDBJ whole genome shotgun (WGS) entry which is preliminary data.</text>
</comment>
<dbReference type="Proteomes" id="UP000823749">
    <property type="component" value="Chromosome 2"/>
</dbReference>
<dbReference type="AlphaFoldDB" id="A0AAV6LDB7"/>
<evidence type="ECO:0000313" key="1">
    <source>
        <dbReference type="EMBL" id="KAG5562710.1"/>
    </source>
</evidence>
<keyword evidence="2" id="KW-1185">Reference proteome</keyword>
<gene>
    <name evidence="1" type="ORF">RHGRI_005439</name>
</gene>
<organism evidence="1 2">
    <name type="scientific">Rhododendron griersonianum</name>
    <dbReference type="NCBI Taxonomy" id="479676"/>
    <lineage>
        <taxon>Eukaryota</taxon>
        <taxon>Viridiplantae</taxon>
        <taxon>Streptophyta</taxon>
        <taxon>Embryophyta</taxon>
        <taxon>Tracheophyta</taxon>
        <taxon>Spermatophyta</taxon>
        <taxon>Magnoliopsida</taxon>
        <taxon>eudicotyledons</taxon>
        <taxon>Gunneridae</taxon>
        <taxon>Pentapetalae</taxon>
        <taxon>asterids</taxon>
        <taxon>Ericales</taxon>
        <taxon>Ericaceae</taxon>
        <taxon>Ericoideae</taxon>
        <taxon>Rhodoreae</taxon>
        <taxon>Rhododendron</taxon>
    </lineage>
</organism>
<reference evidence="1" key="1">
    <citation type="submission" date="2020-08" db="EMBL/GenBank/DDBJ databases">
        <title>Plant Genome Project.</title>
        <authorList>
            <person name="Zhang R.-G."/>
        </authorList>
    </citation>
    <scope>NUCLEOTIDE SEQUENCE</scope>
    <source>
        <strain evidence="1">WSP0</strain>
        <tissue evidence="1">Leaf</tissue>
    </source>
</reference>
<dbReference type="EMBL" id="JACTNZ010000002">
    <property type="protein sequence ID" value="KAG5562710.1"/>
    <property type="molecule type" value="Genomic_DNA"/>
</dbReference>
<sequence length="112" mass="12783">MVLKFWPRTFTDLNCKDDLGRTVCVVNDLMRQAKLYKVDRSKVEAAKVEGNVRDLNELCAAKVEWYRPLFLGIQFLPVAETMAEVDQEKLKKFVATIEPLLQPPNSLPGRSS</sequence>
<protein>
    <submittedName>
        <fullName evidence="1">Uncharacterized protein</fullName>
    </submittedName>
</protein>
<proteinExistence type="predicted"/>
<evidence type="ECO:0000313" key="2">
    <source>
        <dbReference type="Proteomes" id="UP000823749"/>
    </source>
</evidence>
<accession>A0AAV6LDB7</accession>
<name>A0AAV6LDB7_9ERIC</name>